<evidence type="ECO:0000256" key="1">
    <source>
        <dbReference type="ARBA" id="ARBA00023015"/>
    </source>
</evidence>
<dbReference type="Pfam" id="PF12833">
    <property type="entry name" value="HTH_18"/>
    <property type="match status" value="1"/>
</dbReference>
<dbReference type="SMART" id="SM00342">
    <property type="entry name" value="HTH_ARAC"/>
    <property type="match status" value="1"/>
</dbReference>
<dbReference type="GO" id="GO:0043565">
    <property type="term" value="F:sequence-specific DNA binding"/>
    <property type="evidence" value="ECO:0007669"/>
    <property type="project" value="InterPro"/>
</dbReference>
<dbReference type="SUPFAM" id="SSF46689">
    <property type="entry name" value="Homeodomain-like"/>
    <property type="match status" value="1"/>
</dbReference>
<dbReference type="InterPro" id="IPR009057">
    <property type="entry name" value="Homeodomain-like_sf"/>
</dbReference>
<dbReference type="InterPro" id="IPR050204">
    <property type="entry name" value="AraC_XylS_family_regulators"/>
</dbReference>
<keyword evidence="6" id="KW-1185">Reference proteome</keyword>
<evidence type="ECO:0000259" key="4">
    <source>
        <dbReference type="PROSITE" id="PS01124"/>
    </source>
</evidence>
<dbReference type="InterPro" id="IPR018060">
    <property type="entry name" value="HTH_AraC"/>
</dbReference>
<dbReference type="KEGG" id="sdyn:Mal52_39930"/>
<accession>A0A517ZSM9</accession>
<protein>
    <submittedName>
        <fullName evidence="5">Transcriptional regulator EutR</fullName>
    </submittedName>
</protein>
<evidence type="ECO:0000313" key="5">
    <source>
        <dbReference type="EMBL" id="QDU45499.1"/>
    </source>
</evidence>
<reference evidence="5 6" key="1">
    <citation type="submission" date="2019-02" db="EMBL/GenBank/DDBJ databases">
        <title>Deep-cultivation of Planctomycetes and their phenomic and genomic characterization uncovers novel biology.</title>
        <authorList>
            <person name="Wiegand S."/>
            <person name="Jogler M."/>
            <person name="Boedeker C."/>
            <person name="Pinto D."/>
            <person name="Vollmers J."/>
            <person name="Rivas-Marin E."/>
            <person name="Kohn T."/>
            <person name="Peeters S.H."/>
            <person name="Heuer A."/>
            <person name="Rast P."/>
            <person name="Oberbeckmann S."/>
            <person name="Bunk B."/>
            <person name="Jeske O."/>
            <person name="Meyerdierks A."/>
            <person name="Storesund J.E."/>
            <person name="Kallscheuer N."/>
            <person name="Luecker S."/>
            <person name="Lage O.M."/>
            <person name="Pohl T."/>
            <person name="Merkel B.J."/>
            <person name="Hornburger P."/>
            <person name="Mueller R.-W."/>
            <person name="Bruemmer F."/>
            <person name="Labrenz M."/>
            <person name="Spormann A.M."/>
            <person name="Op den Camp H."/>
            <person name="Overmann J."/>
            <person name="Amann R."/>
            <person name="Jetten M.S.M."/>
            <person name="Mascher T."/>
            <person name="Medema M.H."/>
            <person name="Devos D.P."/>
            <person name="Kaster A.-K."/>
            <person name="Ovreas L."/>
            <person name="Rohde M."/>
            <person name="Galperin M.Y."/>
            <person name="Jogler C."/>
        </authorList>
    </citation>
    <scope>NUCLEOTIDE SEQUENCE [LARGE SCALE GENOMIC DNA]</scope>
    <source>
        <strain evidence="5 6">Mal52</strain>
    </source>
</reference>
<dbReference type="OrthoDB" id="6003540at2"/>
<feature type="domain" description="HTH araC/xylS-type" evidence="4">
    <location>
        <begin position="216"/>
        <end position="317"/>
    </location>
</feature>
<dbReference type="Proteomes" id="UP000319383">
    <property type="component" value="Chromosome"/>
</dbReference>
<evidence type="ECO:0000313" key="6">
    <source>
        <dbReference type="Proteomes" id="UP000319383"/>
    </source>
</evidence>
<sequence length="322" mass="37533">MVEPQQFFIHRIFDDFDELTEEARHWDLDFRQLENGNFRGRLLQFSTNQTVLAHARFNRTLLQQGTPPAGMRTFAIPSRRHRCFQWRRHTISDNDVLIFPAGGELHSISRADFEIFTYSFTEEQLEQICRELEIPEFLESLNGAEVVTCPPVQIAHVRAKLSRLCNFVEAYPDRLSCSFVRYEMEHELLGDLVKLIAASRSSSKCDAPGRRKRAIKQVEDYVFQHSNQPVMVDELCQAAQVSERTLEYAFREHYGMTPKAFVKAIRLNGVRRELRSQICKLKKINDIAGQWGFWHMGQFAADYRRLFSELPSATLRRRRSGG</sequence>
<dbReference type="AlphaFoldDB" id="A0A517ZSM9"/>
<proteinExistence type="predicted"/>
<dbReference type="PANTHER" id="PTHR46796:SF12">
    <property type="entry name" value="HTH-TYPE DNA-BINDING TRANSCRIPTIONAL ACTIVATOR EUTR"/>
    <property type="match status" value="1"/>
</dbReference>
<keyword evidence="3" id="KW-0804">Transcription</keyword>
<name>A0A517ZSM9_9PLAN</name>
<dbReference type="PANTHER" id="PTHR46796">
    <property type="entry name" value="HTH-TYPE TRANSCRIPTIONAL ACTIVATOR RHAS-RELATED"/>
    <property type="match status" value="1"/>
</dbReference>
<evidence type="ECO:0000256" key="2">
    <source>
        <dbReference type="ARBA" id="ARBA00023125"/>
    </source>
</evidence>
<evidence type="ECO:0000256" key="3">
    <source>
        <dbReference type="ARBA" id="ARBA00023163"/>
    </source>
</evidence>
<keyword evidence="2" id="KW-0238">DNA-binding</keyword>
<dbReference type="PROSITE" id="PS01124">
    <property type="entry name" value="HTH_ARAC_FAMILY_2"/>
    <property type="match status" value="1"/>
</dbReference>
<dbReference type="GO" id="GO:0003700">
    <property type="term" value="F:DNA-binding transcription factor activity"/>
    <property type="evidence" value="ECO:0007669"/>
    <property type="project" value="InterPro"/>
</dbReference>
<keyword evidence="1" id="KW-0805">Transcription regulation</keyword>
<gene>
    <name evidence="5" type="ORF">Mal52_39930</name>
</gene>
<dbReference type="EMBL" id="CP036276">
    <property type="protein sequence ID" value="QDU45499.1"/>
    <property type="molecule type" value="Genomic_DNA"/>
</dbReference>
<dbReference type="Gene3D" id="1.10.10.60">
    <property type="entry name" value="Homeodomain-like"/>
    <property type="match status" value="1"/>
</dbReference>
<organism evidence="5 6">
    <name type="scientific">Symmachiella dynata</name>
    <dbReference type="NCBI Taxonomy" id="2527995"/>
    <lineage>
        <taxon>Bacteria</taxon>
        <taxon>Pseudomonadati</taxon>
        <taxon>Planctomycetota</taxon>
        <taxon>Planctomycetia</taxon>
        <taxon>Planctomycetales</taxon>
        <taxon>Planctomycetaceae</taxon>
        <taxon>Symmachiella</taxon>
    </lineage>
</organism>